<reference evidence="1 2" key="1">
    <citation type="submission" date="2018-11" db="EMBL/GenBank/DDBJ databases">
        <authorList>
            <consortium name="Pathogen Informatics"/>
        </authorList>
    </citation>
    <scope>NUCLEOTIDE SEQUENCE [LARGE SCALE GENOMIC DNA]</scope>
</reference>
<gene>
    <name evidence="1" type="ORF">HPBE_LOCUS15791</name>
</gene>
<keyword evidence="2" id="KW-1185">Reference proteome</keyword>
<proteinExistence type="predicted"/>
<sequence length="98" mass="11771">MPFTLVIRNRINRTQDEGQRCEQAGFRREFRTMDHMHTVTKLVEVSRENKPLCFTIADHRQPQLDALTRGMTLFSYWKNVRPLLFKRMKMSVVILLIY</sequence>
<evidence type="ECO:0000313" key="1">
    <source>
        <dbReference type="EMBL" id="VDP03953.1"/>
    </source>
</evidence>
<dbReference type="AlphaFoldDB" id="A0A183G343"/>
<dbReference type="EMBL" id="UZAH01029046">
    <property type="protein sequence ID" value="VDP03953.1"/>
    <property type="molecule type" value="Genomic_DNA"/>
</dbReference>
<dbReference type="OrthoDB" id="410104at2759"/>
<dbReference type="WBParaSite" id="HPBE_0001579201-mRNA-1">
    <property type="protein sequence ID" value="HPBE_0001579201-mRNA-1"/>
    <property type="gene ID" value="HPBE_0001579201"/>
</dbReference>
<reference evidence="3" key="2">
    <citation type="submission" date="2019-09" db="UniProtKB">
        <authorList>
            <consortium name="WormBaseParasite"/>
        </authorList>
    </citation>
    <scope>IDENTIFICATION</scope>
</reference>
<dbReference type="Proteomes" id="UP000050761">
    <property type="component" value="Unassembled WGS sequence"/>
</dbReference>
<evidence type="ECO:0000313" key="3">
    <source>
        <dbReference type="WBParaSite" id="HPBE_0001579201-mRNA-1"/>
    </source>
</evidence>
<accession>A0A3P8E5T5</accession>
<evidence type="ECO:0000313" key="2">
    <source>
        <dbReference type="Proteomes" id="UP000050761"/>
    </source>
</evidence>
<accession>A0A183G343</accession>
<protein>
    <submittedName>
        <fullName evidence="3">Transposase</fullName>
    </submittedName>
</protein>
<organism evidence="2 3">
    <name type="scientific">Heligmosomoides polygyrus</name>
    <name type="common">Parasitic roundworm</name>
    <dbReference type="NCBI Taxonomy" id="6339"/>
    <lineage>
        <taxon>Eukaryota</taxon>
        <taxon>Metazoa</taxon>
        <taxon>Ecdysozoa</taxon>
        <taxon>Nematoda</taxon>
        <taxon>Chromadorea</taxon>
        <taxon>Rhabditida</taxon>
        <taxon>Rhabditina</taxon>
        <taxon>Rhabditomorpha</taxon>
        <taxon>Strongyloidea</taxon>
        <taxon>Heligmosomidae</taxon>
        <taxon>Heligmosomoides</taxon>
    </lineage>
</organism>
<name>A0A183G343_HELPZ</name>